<feature type="region of interest" description="Disordered" evidence="1">
    <location>
        <begin position="1"/>
        <end position="22"/>
    </location>
</feature>
<sequence>MNGNRTSTDPTWTDPDDAPDLSAPEWQRKFAQARRGRPPAQGRPKVATSLRLDADVVERLRQDGPGWQTRANALLRNALGL</sequence>
<dbReference type="InterPro" id="IPR025528">
    <property type="entry name" value="BrnA_antitoxin"/>
</dbReference>
<evidence type="ECO:0000256" key="1">
    <source>
        <dbReference type="SAM" id="MobiDB-lite"/>
    </source>
</evidence>
<gene>
    <name evidence="2" type="ORF">ACFQPS_04740</name>
</gene>
<dbReference type="RefSeq" id="WP_377356874.1">
    <property type="nucleotide sequence ID" value="NZ_JBHTCM010000005.1"/>
</dbReference>
<name>A0ABW2KR32_9PROT</name>
<protein>
    <submittedName>
        <fullName evidence="2">BrnA antitoxin family protein</fullName>
    </submittedName>
</protein>
<evidence type="ECO:0000313" key="2">
    <source>
        <dbReference type="EMBL" id="MFC7332459.1"/>
    </source>
</evidence>
<proteinExistence type="predicted"/>
<dbReference type="Pfam" id="PF14384">
    <property type="entry name" value="BrnA_antitoxin"/>
    <property type="match status" value="1"/>
</dbReference>
<reference evidence="3" key="1">
    <citation type="journal article" date="2019" name="Int. J. Syst. Evol. Microbiol.">
        <title>The Global Catalogue of Microorganisms (GCM) 10K type strain sequencing project: providing services to taxonomists for standard genome sequencing and annotation.</title>
        <authorList>
            <consortium name="The Broad Institute Genomics Platform"/>
            <consortium name="The Broad Institute Genome Sequencing Center for Infectious Disease"/>
            <person name="Wu L."/>
            <person name="Ma J."/>
        </authorList>
    </citation>
    <scope>NUCLEOTIDE SEQUENCE [LARGE SCALE GENOMIC DNA]</scope>
    <source>
        <strain evidence="3">CGMCC 1.16275</strain>
    </source>
</reference>
<dbReference type="Proteomes" id="UP001596456">
    <property type="component" value="Unassembled WGS sequence"/>
</dbReference>
<keyword evidence="3" id="KW-1185">Reference proteome</keyword>
<accession>A0ABW2KR32</accession>
<organism evidence="2 3">
    <name type="scientific">Rhodocista pekingensis</name>
    <dbReference type="NCBI Taxonomy" id="201185"/>
    <lineage>
        <taxon>Bacteria</taxon>
        <taxon>Pseudomonadati</taxon>
        <taxon>Pseudomonadota</taxon>
        <taxon>Alphaproteobacteria</taxon>
        <taxon>Rhodospirillales</taxon>
        <taxon>Azospirillaceae</taxon>
        <taxon>Rhodocista</taxon>
    </lineage>
</organism>
<evidence type="ECO:0000313" key="3">
    <source>
        <dbReference type="Proteomes" id="UP001596456"/>
    </source>
</evidence>
<dbReference type="EMBL" id="JBHTCM010000005">
    <property type="protein sequence ID" value="MFC7332459.1"/>
    <property type="molecule type" value="Genomic_DNA"/>
</dbReference>
<comment type="caution">
    <text evidence="2">The sequence shown here is derived from an EMBL/GenBank/DDBJ whole genome shotgun (WGS) entry which is preliminary data.</text>
</comment>